<dbReference type="InterPro" id="IPR052592">
    <property type="entry name" value="LRR-RLK"/>
</dbReference>
<sequence length="709" mass="72737">MEVSNDNGARRNRVRAPDPPQSNAFESSVLEVPASPTAGVWDQNLINLKTEAMNIHPGERRNSDVPVPPPTFQPVSVREPNNLNLATHHQQGAAAVASPSDNNNMPPRARKPGLRSSHNTNNRPGGIAALEEVTPGAQYYPNSPSYEARMPSREPTPANIGQNASDNASNDADFLAVATLVKEPSTLEEPSRGRSRSTLYVIAAVCFGFAIGAIAVAVAVVVVSGGRSDSSPEQQANEVPVQPPIPAATAASSPSPTLQDQEDTSTTLSPTAKMPPPEALQTNNNALTDPANNPTAEMGTDIPGSSSPAAGVTVDPVVTATILPSGATVDPSIASIVTLAPTISTLAPTMAPTVVTAGSTGTPSMETLAPAIATAAPTLAPTMAPTIATGTSTVATAAPSTGTPSMETLAPTIITAAPTLAPTMTPTVVTGTPTAAPSMETLAPTIATAAPTLAPTMAPTIATAAPSTGTPSMETLAPTVGHSSAPTIRYTTSPAVPDDGATLTDFLPDYSLEALQDPTTPQAFAILFVNYDPNIESRSPEDWVQRFALASVFLALGSSGGSWTEGAVVPVQDSCVWFEATGSYCNEDGQQEGLLLENNNLQGGPIPPEIGLLTSLRVVDMSDNTIAGGIPSHFGLLQELEFLSLANNRMMAGTVPPEISLIPTLTTLDLTGMPLLAGTIPVELCGIATFDCTGTLCGCDCACTFLPTP</sequence>
<dbReference type="Proteomes" id="UP001153069">
    <property type="component" value="Unassembled WGS sequence"/>
</dbReference>
<feature type="compositionally biased region" description="Low complexity" evidence="3">
    <location>
        <begin position="247"/>
        <end position="257"/>
    </location>
</feature>
<feature type="compositionally biased region" description="Polar residues" evidence="3">
    <location>
        <begin position="79"/>
        <end position="90"/>
    </location>
</feature>
<keyword evidence="4" id="KW-0472">Membrane</keyword>
<feature type="region of interest" description="Disordered" evidence="3">
    <location>
        <begin position="1"/>
        <end position="37"/>
    </location>
</feature>
<feature type="compositionally biased region" description="Polar residues" evidence="3">
    <location>
        <begin position="280"/>
        <end position="295"/>
    </location>
</feature>
<dbReference type="FunFam" id="3.80.10.10:FF:000041">
    <property type="entry name" value="LRR receptor-like serine/threonine-protein kinase ERECTA"/>
    <property type="match status" value="1"/>
</dbReference>
<feature type="compositionally biased region" description="Polar residues" evidence="3">
    <location>
        <begin position="159"/>
        <end position="168"/>
    </location>
</feature>
<keyword evidence="6" id="KW-1185">Reference proteome</keyword>
<keyword evidence="4" id="KW-0812">Transmembrane</keyword>
<protein>
    <submittedName>
        <fullName evidence="5">Leucine Rich Repeat</fullName>
    </submittedName>
</protein>
<feature type="region of interest" description="Disordered" evidence="3">
    <location>
        <begin position="227"/>
        <end position="309"/>
    </location>
</feature>
<reference evidence="5" key="1">
    <citation type="submission" date="2020-06" db="EMBL/GenBank/DDBJ databases">
        <authorList>
            <consortium name="Plant Systems Biology data submission"/>
        </authorList>
    </citation>
    <scope>NUCLEOTIDE SEQUENCE</scope>
    <source>
        <strain evidence="5">D6</strain>
    </source>
</reference>
<keyword evidence="1" id="KW-0433">Leucine-rich repeat</keyword>
<dbReference type="Pfam" id="PF00560">
    <property type="entry name" value="LRR_1"/>
    <property type="match status" value="1"/>
</dbReference>
<evidence type="ECO:0000313" key="6">
    <source>
        <dbReference type="Proteomes" id="UP001153069"/>
    </source>
</evidence>
<evidence type="ECO:0000313" key="5">
    <source>
        <dbReference type="EMBL" id="CAB9497374.1"/>
    </source>
</evidence>
<gene>
    <name evidence="5" type="ORF">SEMRO_19_G013250.1</name>
</gene>
<comment type="caution">
    <text evidence="5">The sequence shown here is derived from an EMBL/GenBank/DDBJ whole genome shotgun (WGS) entry which is preliminary data.</text>
</comment>
<dbReference type="InterPro" id="IPR001611">
    <property type="entry name" value="Leu-rich_rpt"/>
</dbReference>
<dbReference type="InterPro" id="IPR032675">
    <property type="entry name" value="LRR_dom_sf"/>
</dbReference>
<dbReference type="Gene3D" id="3.80.10.10">
    <property type="entry name" value="Ribonuclease Inhibitor"/>
    <property type="match status" value="1"/>
</dbReference>
<evidence type="ECO:0000256" key="3">
    <source>
        <dbReference type="SAM" id="MobiDB-lite"/>
    </source>
</evidence>
<dbReference type="AlphaFoldDB" id="A0A9N8DCW3"/>
<feature type="region of interest" description="Disordered" evidence="3">
    <location>
        <begin position="57"/>
        <end position="168"/>
    </location>
</feature>
<dbReference type="PANTHER" id="PTHR48054">
    <property type="entry name" value="RECEPTOR KINASE-LIKE PROTEIN XA21"/>
    <property type="match status" value="1"/>
</dbReference>
<dbReference type="PANTHER" id="PTHR48054:SF82">
    <property type="entry name" value="LRR RECEPTOR-LIKE SERINE_THREONINE-PROTEIN KINASE FLS2"/>
    <property type="match status" value="1"/>
</dbReference>
<name>A0A9N8DCW3_9STRA</name>
<dbReference type="EMBL" id="CAICTM010000019">
    <property type="protein sequence ID" value="CAB9497374.1"/>
    <property type="molecule type" value="Genomic_DNA"/>
</dbReference>
<evidence type="ECO:0000256" key="4">
    <source>
        <dbReference type="SAM" id="Phobius"/>
    </source>
</evidence>
<evidence type="ECO:0000256" key="1">
    <source>
        <dbReference type="ARBA" id="ARBA00022614"/>
    </source>
</evidence>
<dbReference type="SUPFAM" id="SSF52058">
    <property type="entry name" value="L domain-like"/>
    <property type="match status" value="1"/>
</dbReference>
<keyword evidence="4" id="KW-1133">Transmembrane helix</keyword>
<proteinExistence type="predicted"/>
<organism evidence="5 6">
    <name type="scientific">Seminavis robusta</name>
    <dbReference type="NCBI Taxonomy" id="568900"/>
    <lineage>
        <taxon>Eukaryota</taxon>
        <taxon>Sar</taxon>
        <taxon>Stramenopiles</taxon>
        <taxon>Ochrophyta</taxon>
        <taxon>Bacillariophyta</taxon>
        <taxon>Bacillariophyceae</taxon>
        <taxon>Bacillariophycidae</taxon>
        <taxon>Naviculales</taxon>
        <taxon>Naviculaceae</taxon>
        <taxon>Seminavis</taxon>
    </lineage>
</organism>
<accession>A0A9N8DCW3</accession>
<evidence type="ECO:0000256" key="2">
    <source>
        <dbReference type="ARBA" id="ARBA00022737"/>
    </source>
</evidence>
<feature type="compositionally biased region" description="Polar residues" evidence="3">
    <location>
        <begin position="227"/>
        <end position="237"/>
    </location>
</feature>
<keyword evidence="2" id="KW-0677">Repeat</keyword>
<feature type="transmembrane region" description="Helical" evidence="4">
    <location>
        <begin position="199"/>
        <end position="223"/>
    </location>
</feature>